<protein>
    <recommendedName>
        <fullName evidence="3">MutS-like protein</fullName>
    </recommendedName>
</protein>
<organism evidence="1 2">
    <name type="scientific">Porites evermanni</name>
    <dbReference type="NCBI Taxonomy" id="104178"/>
    <lineage>
        <taxon>Eukaryota</taxon>
        <taxon>Metazoa</taxon>
        <taxon>Cnidaria</taxon>
        <taxon>Anthozoa</taxon>
        <taxon>Hexacorallia</taxon>
        <taxon>Scleractinia</taxon>
        <taxon>Fungiina</taxon>
        <taxon>Poritidae</taxon>
        <taxon>Porites</taxon>
    </lineage>
</organism>
<evidence type="ECO:0000313" key="2">
    <source>
        <dbReference type="Proteomes" id="UP001159427"/>
    </source>
</evidence>
<keyword evidence="2" id="KW-1185">Reference proteome</keyword>
<feature type="non-terminal residue" evidence="1">
    <location>
        <position position="177"/>
    </location>
</feature>
<accession>A0ABN8MA42</accession>
<evidence type="ECO:0000313" key="1">
    <source>
        <dbReference type="EMBL" id="CAH3026491.1"/>
    </source>
</evidence>
<name>A0ABN8MA42_9CNID</name>
<dbReference type="EMBL" id="CALNXI010000407">
    <property type="protein sequence ID" value="CAH3026491.1"/>
    <property type="molecule type" value="Genomic_DNA"/>
</dbReference>
<proteinExistence type="predicted"/>
<gene>
    <name evidence="1" type="ORF">PEVE_00029210</name>
</gene>
<dbReference type="Proteomes" id="UP001159427">
    <property type="component" value="Unassembled WGS sequence"/>
</dbReference>
<sequence>MVQYLTIQKSSLTHHSTILAFDSMENQIPSLAVLSGKNMTLQDQVHFLYDFPFATILKQPFFQCILDEILQSLTPHQLMQYAEDQPGNPHMTKKIVDELMSPFSLEGLELISRSFHVDHPLARALDFAIHKRRMSESIHVLSHYFMFPNWPYEGQISVVIPGNWCLPLKDRNLSAVL</sequence>
<evidence type="ECO:0008006" key="3">
    <source>
        <dbReference type="Google" id="ProtNLM"/>
    </source>
</evidence>
<comment type="caution">
    <text evidence="1">The sequence shown here is derived from an EMBL/GenBank/DDBJ whole genome shotgun (WGS) entry which is preliminary data.</text>
</comment>
<reference evidence="1 2" key="1">
    <citation type="submission" date="2022-05" db="EMBL/GenBank/DDBJ databases">
        <authorList>
            <consortium name="Genoscope - CEA"/>
            <person name="William W."/>
        </authorList>
    </citation>
    <scope>NUCLEOTIDE SEQUENCE [LARGE SCALE GENOMIC DNA]</scope>
</reference>